<evidence type="ECO:0000313" key="2">
    <source>
        <dbReference type="EMBL" id="KAG8056231.1"/>
    </source>
</evidence>
<organism evidence="2 3">
    <name type="scientific">Zizania palustris</name>
    <name type="common">Northern wild rice</name>
    <dbReference type="NCBI Taxonomy" id="103762"/>
    <lineage>
        <taxon>Eukaryota</taxon>
        <taxon>Viridiplantae</taxon>
        <taxon>Streptophyta</taxon>
        <taxon>Embryophyta</taxon>
        <taxon>Tracheophyta</taxon>
        <taxon>Spermatophyta</taxon>
        <taxon>Magnoliopsida</taxon>
        <taxon>Liliopsida</taxon>
        <taxon>Poales</taxon>
        <taxon>Poaceae</taxon>
        <taxon>BOP clade</taxon>
        <taxon>Oryzoideae</taxon>
        <taxon>Oryzeae</taxon>
        <taxon>Zizaniinae</taxon>
        <taxon>Zizania</taxon>
    </lineage>
</organism>
<feature type="compositionally biased region" description="Low complexity" evidence="1">
    <location>
        <begin position="1"/>
        <end position="10"/>
    </location>
</feature>
<dbReference type="AlphaFoldDB" id="A0A8J5RLU6"/>
<dbReference type="Proteomes" id="UP000729402">
    <property type="component" value="Unassembled WGS sequence"/>
</dbReference>
<keyword evidence="3" id="KW-1185">Reference proteome</keyword>
<reference evidence="2" key="1">
    <citation type="journal article" date="2021" name="bioRxiv">
        <title>Whole Genome Assembly and Annotation of Northern Wild Rice, Zizania palustris L., Supports a Whole Genome Duplication in the Zizania Genus.</title>
        <authorList>
            <person name="Haas M."/>
            <person name="Kono T."/>
            <person name="Macchietto M."/>
            <person name="Millas R."/>
            <person name="McGilp L."/>
            <person name="Shao M."/>
            <person name="Duquette J."/>
            <person name="Hirsch C.N."/>
            <person name="Kimball J."/>
        </authorList>
    </citation>
    <scope>NUCLEOTIDE SEQUENCE</scope>
    <source>
        <tissue evidence="2">Fresh leaf tissue</tissue>
    </source>
</reference>
<feature type="region of interest" description="Disordered" evidence="1">
    <location>
        <begin position="1"/>
        <end position="64"/>
    </location>
</feature>
<accession>A0A8J5RLU6</accession>
<comment type="caution">
    <text evidence="2">The sequence shown here is derived from an EMBL/GenBank/DDBJ whole genome shotgun (WGS) entry which is preliminary data.</text>
</comment>
<protein>
    <submittedName>
        <fullName evidence="2">Uncharacterized protein</fullName>
    </submittedName>
</protein>
<dbReference type="EMBL" id="JAAALK010000287">
    <property type="protein sequence ID" value="KAG8056231.1"/>
    <property type="molecule type" value="Genomic_DNA"/>
</dbReference>
<sequence length="92" mass="10120">MPTARAALPPRRLRPPPTTAQSHAPPPAPPMLTAYAAALPGPTHHRPLASHRCQPPDRLTATYRRPPLVAARHHRPSLLIDQNCKNFVLLPK</sequence>
<gene>
    <name evidence="2" type="ORF">GUJ93_ZPchr0002g24901</name>
</gene>
<evidence type="ECO:0000313" key="3">
    <source>
        <dbReference type="Proteomes" id="UP000729402"/>
    </source>
</evidence>
<name>A0A8J5RLU6_ZIZPA</name>
<reference evidence="2" key="2">
    <citation type="submission" date="2021-02" db="EMBL/GenBank/DDBJ databases">
        <authorList>
            <person name="Kimball J.A."/>
            <person name="Haas M.W."/>
            <person name="Macchietto M."/>
            <person name="Kono T."/>
            <person name="Duquette J."/>
            <person name="Shao M."/>
        </authorList>
    </citation>
    <scope>NUCLEOTIDE SEQUENCE</scope>
    <source>
        <tissue evidence="2">Fresh leaf tissue</tissue>
    </source>
</reference>
<evidence type="ECO:0000256" key="1">
    <source>
        <dbReference type="SAM" id="MobiDB-lite"/>
    </source>
</evidence>
<proteinExistence type="predicted"/>